<dbReference type="Proteomes" id="UP001180020">
    <property type="component" value="Unassembled WGS sequence"/>
</dbReference>
<keyword evidence="3" id="KW-1185">Reference proteome</keyword>
<evidence type="ECO:0000313" key="2">
    <source>
        <dbReference type="EMBL" id="KAK1312550.1"/>
    </source>
</evidence>
<reference evidence="2" key="2">
    <citation type="submission" date="2023-06" db="EMBL/GenBank/DDBJ databases">
        <authorList>
            <person name="Ma L."/>
            <person name="Liu K.-W."/>
            <person name="Li Z."/>
            <person name="Hsiao Y.-Y."/>
            <person name="Qi Y."/>
            <person name="Fu T."/>
            <person name="Tang G."/>
            <person name="Zhang D."/>
            <person name="Sun W.-H."/>
            <person name="Liu D.-K."/>
            <person name="Li Y."/>
            <person name="Chen G.-Z."/>
            <person name="Liu X.-D."/>
            <person name="Liao X.-Y."/>
            <person name="Jiang Y.-T."/>
            <person name="Yu X."/>
            <person name="Hao Y."/>
            <person name="Huang J."/>
            <person name="Zhao X.-W."/>
            <person name="Ke S."/>
            <person name="Chen Y.-Y."/>
            <person name="Wu W.-L."/>
            <person name="Hsu J.-L."/>
            <person name="Lin Y.-F."/>
            <person name="Huang M.-D."/>
            <person name="Li C.-Y."/>
            <person name="Huang L."/>
            <person name="Wang Z.-W."/>
            <person name="Zhao X."/>
            <person name="Zhong W.-Y."/>
            <person name="Peng D.-H."/>
            <person name="Ahmad S."/>
            <person name="Lan S."/>
            <person name="Zhang J.-S."/>
            <person name="Tsai W.-C."/>
            <person name="Van De Peer Y."/>
            <person name="Liu Z.-J."/>
        </authorList>
    </citation>
    <scope>NUCLEOTIDE SEQUENCE</scope>
    <source>
        <strain evidence="2">CP</strain>
        <tissue evidence="2">Leaves</tissue>
    </source>
</reference>
<name>A0AAV9EGG3_ACOCL</name>
<organism evidence="2 3">
    <name type="scientific">Acorus calamus</name>
    <name type="common">Sweet flag</name>
    <dbReference type="NCBI Taxonomy" id="4465"/>
    <lineage>
        <taxon>Eukaryota</taxon>
        <taxon>Viridiplantae</taxon>
        <taxon>Streptophyta</taxon>
        <taxon>Embryophyta</taxon>
        <taxon>Tracheophyta</taxon>
        <taxon>Spermatophyta</taxon>
        <taxon>Magnoliopsida</taxon>
        <taxon>Liliopsida</taxon>
        <taxon>Acoraceae</taxon>
        <taxon>Acorus</taxon>
    </lineage>
</organism>
<dbReference type="EMBL" id="JAUJYO010000007">
    <property type="protein sequence ID" value="KAK1312550.1"/>
    <property type="molecule type" value="Genomic_DNA"/>
</dbReference>
<evidence type="ECO:0000256" key="1">
    <source>
        <dbReference type="SAM" id="SignalP"/>
    </source>
</evidence>
<proteinExistence type="predicted"/>
<gene>
    <name evidence="2" type="ORF">QJS10_CPA07g00358</name>
</gene>
<protein>
    <submittedName>
        <fullName evidence="2">Uncharacterized protein</fullName>
    </submittedName>
</protein>
<keyword evidence="1" id="KW-0732">Signal</keyword>
<evidence type="ECO:0000313" key="3">
    <source>
        <dbReference type="Proteomes" id="UP001180020"/>
    </source>
</evidence>
<dbReference type="AlphaFoldDB" id="A0AAV9EGG3"/>
<comment type="caution">
    <text evidence="2">The sequence shown here is derived from an EMBL/GenBank/DDBJ whole genome shotgun (WGS) entry which is preliminary data.</text>
</comment>
<feature type="chain" id="PRO_5043720677" evidence="1">
    <location>
        <begin position="26"/>
        <end position="75"/>
    </location>
</feature>
<reference evidence="2" key="1">
    <citation type="journal article" date="2023" name="Nat. Commun.">
        <title>Diploid and tetraploid genomes of Acorus and the evolution of monocots.</title>
        <authorList>
            <person name="Ma L."/>
            <person name="Liu K.W."/>
            <person name="Li Z."/>
            <person name="Hsiao Y.Y."/>
            <person name="Qi Y."/>
            <person name="Fu T."/>
            <person name="Tang G.D."/>
            <person name="Zhang D."/>
            <person name="Sun W.H."/>
            <person name="Liu D.K."/>
            <person name="Li Y."/>
            <person name="Chen G.Z."/>
            <person name="Liu X.D."/>
            <person name="Liao X.Y."/>
            <person name="Jiang Y.T."/>
            <person name="Yu X."/>
            <person name="Hao Y."/>
            <person name="Huang J."/>
            <person name="Zhao X.W."/>
            <person name="Ke S."/>
            <person name="Chen Y.Y."/>
            <person name="Wu W.L."/>
            <person name="Hsu J.L."/>
            <person name="Lin Y.F."/>
            <person name="Huang M.D."/>
            <person name="Li C.Y."/>
            <person name="Huang L."/>
            <person name="Wang Z.W."/>
            <person name="Zhao X."/>
            <person name="Zhong W.Y."/>
            <person name="Peng D.H."/>
            <person name="Ahmad S."/>
            <person name="Lan S."/>
            <person name="Zhang J.S."/>
            <person name="Tsai W.C."/>
            <person name="Van de Peer Y."/>
            <person name="Liu Z.J."/>
        </authorList>
    </citation>
    <scope>NUCLEOTIDE SEQUENCE</scope>
    <source>
        <strain evidence="2">CP</strain>
    </source>
</reference>
<accession>A0AAV9EGG3</accession>
<feature type="signal peptide" evidence="1">
    <location>
        <begin position="1"/>
        <end position="25"/>
    </location>
</feature>
<sequence length="75" mass="8431">MFIKGLAFIILLILASNVSVPSATATRKLTEGTQLVKEGMRSTAYDVKPVPRLPHPDLRCGRYHRYIRRCIPPVP</sequence>